<dbReference type="AlphaFoldDB" id="A0A8J5USZ0"/>
<feature type="transmembrane region" description="Helical" evidence="7">
    <location>
        <begin position="200"/>
        <end position="217"/>
    </location>
</feature>
<feature type="transmembrane region" description="Helical" evidence="7">
    <location>
        <begin position="401"/>
        <end position="423"/>
    </location>
</feature>
<gene>
    <name evidence="9" type="ORF">G9C98_002423</name>
</gene>
<keyword evidence="3 7" id="KW-0812">Transmembrane</keyword>
<reference evidence="9" key="2">
    <citation type="submission" date="2021-04" db="EMBL/GenBank/DDBJ databases">
        <title>Genome-wide patterns of bracovirus chromosomal integration into multiple host tissues during parasitism.</title>
        <authorList>
            <person name="Chebbi M.A.C."/>
        </authorList>
    </citation>
    <scope>NUCLEOTIDE SEQUENCE</scope>
    <source>
        <tissue evidence="9">Whole body</tissue>
    </source>
</reference>
<feature type="domain" description="TMC" evidence="8">
    <location>
        <begin position="388"/>
        <end position="494"/>
    </location>
</feature>
<feature type="compositionally biased region" description="Polar residues" evidence="6">
    <location>
        <begin position="7"/>
        <end position="23"/>
    </location>
</feature>
<reference evidence="9" key="1">
    <citation type="submission" date="2020-03" db="EMBL/GenBank/DDBJ databases">
        <authorList>
            <person name="Chebbi M.A."/>
            <person name="Drezen J.M."/>
        </authorList>
    </citation>
    <scope>NUCLEOTIDE SEQUENCE</scope>
    <source>
        <tissue evidence="9">Whole body</tissue>
    </source>
</reference>
<dbReference type="OrthoDB" id="1936208at2759"/>
<accession>A0A8J5USZ0</accession>
<name>A0A8J5USZ0_9HYME</name>
<dbReference type="InterPro" id="IPR038900">
    <property type="entry name" value="TMC"/>
</dbReference>
<evidence type="ECO:0000256" key="4">
    <source>
        <dbReference type="ARBA" id="ARBA00022989"/>
    </source>
</evidence>
<keyword evidence="5 7" id="KW-0472">Membrane</keyword>
<feature type="transmembrane region" description="Helical" evidence="7">
    <location>
        <begin position="290"/>
        <end position="310"/>
    </location>
</feature>
<evidence type="ECO:0000256" key="7">
    <source>
        <dbReference type="SAM" id="Phobius"/>
    </source>
</evidence>
<comment type="subcellular location">
    <subcellularLocation>
        <location evidence="1">Membrane</location>
        <topology evidence="1">Multi-pass membrane protein</topology>
    </subcellularLocation>
</comment>
<dbReference type="InterPro" id="IPR012496">
    <property type="entry name" value="TMC_dom"/>
</dbReference>
<dbReference type="Proteomes" id="UP000729913">
    <property type="component" value="Unassembled WGS sequence"/>
</dbReference>
<proteinExistence type="inferred from homology"/>
<feature type="transmembrane region" description="Helical" evidence="7">
    <location>
        <begin position="499"/>
        <end position="519"/>
    </location>
</feature>
<keyword evidence="4 7" id="KW-1133">Transmembrane helix</keyword>
<dbReference type="GO" id="GO:0008381">
    <property type="term" value="F:mechanosensitive monoatomic ion channel activity"/>
    <property type="evidence" value="ECO:0007669"/>
    <property type="project" value="TreeGrafter"/>
</dbReference>
<feature type="transmembrane region" description="Helical" evidence="7">
    <location>
        <begin position="322"/>
        <end position="346"/>
    </location>
</feature>
<dbReference type="PANTHER" id="PTHR23302:SF43">
    <property type="entry name" value="TMC DOMAIN-CONTAINING PROTEIN"/>
    <property type="match status" value="1"/>
</dbReference>
<feature type="region of interest" description="Disordered" evidence="6">
    <location>
        <begin position="1"/>
        <end position="23"/>
    </location>
</feature>
<dbReference type="PANTHER" id="PTHR23302">
    <property type="entry name" value="TRANSMEMBRANE CHANNEL-RELATED"/>
    <property type="match status" value="1"/>
</dbReference>
<evidence type="ECO:0000256" key="6">
    <source>
        <dbReference type="SAM" id="MobiDB-lite"/>
    </source>
</evidence>
<dbReference type="GO" id="GO:0005886">
    <property type="term" value="C:plasma membrane"/>
    <property type="evidence" value="ECO:0007669"/>
    <property type="project" value="InterPro"/>
</dbReference>
<feature type="transmembrane region" description="Helical" evidence="7">
    <location>
        <begin position="460"/>
        <end position="478"/>
    </location>
</feature>
<evidence type="ECO:0000256" key="3">
    <source>
        <dbReference type="ARBA" id="ARBA00022692"/>
    </source>
</evidence>
<organism evidence="9 10">
    <name type="scientific">Cotesia typhae</name>
    <dbReference type="NCBI Taxonomy" id="2053667"/>
    <lineage>
        <taxon>Eukaryota</taxon>
        <taxon>Metazoa</taxon>
        <taxon>Ecdysozoa</taxon>
        <taxon>Arthropoda</taxon>
        <taxon>Hexapoda</taxon>
        <taxon>Insecta</taxon>
        <taxon>Pterygota</taxon>
        <taxon>Neoptera</taxon>
        <taxon>Endopterygota</taxon>
        <taxon>Hymenoptera</taxon>
        <taxon>Apocrita</taxon>
        <taxon>Ichneumonoidea</taxon>
        <taxon>Braconidae</taxon>
        <taxon>Microgastrinae</taxon>
        <taxon>Cotesia</taxon>
    </lineage>
</organism>
<keyword evidence="10" id="KW-1185">Reference proteome</keyword>
<feature type="transmembrane region" description="Helical" evidence="7">
    <location>
        <begin position="560"/>
        <end position="580"/>
    </location>
</feature>
<protein>
    <recommendedName>
        <fullName evidence="8">TMC domain-containing protein</fullName>
    </recommendedName>
</protein>
<dbReference type="Pfam" id="PF07810">
    <property type="entry name" value="TMC"/>
    <property type="match status" value="1"/>
</dbReference>
<evidence type="ECO:0000313" key="10">
    <source>
        <dbReference type="Proteomes" id="UP000729913"/>
    </source>
</evidence>
<comment type="caution">
    <text evidence="9">The sequence shown here is derived from an EMBL/GenBank/DDBJ whole genome shotgun (WGS) entry which is preliminary data.</text>
</comment>
<feature type="transmembrane region" description="Helical" evidence="7">
    <location>
        <begin position="358"/>
        <end position="381"/>
    </location>
</feature>
<dbReference type="EMBL" id="JAAOIC020000020">
    <property type="protein sequence ID" value="KAG8040427.1"/>
    <property type="molecule type" value="Genomic_DNA"/>
</dbReference>
<comment type="similarity">
    <text evidence="2">Belongs to the TMC family.</text>
</comment>
<evidence type="ECO:0000256" key="1">
    <source>
        <dbReference type="ARBA" id="ARBA00004141"/>
    </source>
</evidence>
<evidence type="ECO:0000256" key="2">
    <source>
        <dbReference type="ARBA" id="ARBA00006510"/>
    </source>
</evidence>
<evidence type="ECO:0000259" key="8">
    <source>
        <dbReference type="Pfam" id="PF07810"/>
    </source>
</evidence>
<sequence length="686" mass="79748">MIEPESDNFNMQEGRSKRSSSWNDYGSFESHRLTHRRASDQHFCSQHTRYLPSRTLAFLSYTENPKLHFVQPYKTLHLLDEEQSQIEEHVDSIANHIELQEDLMQDDPLSEMRRIEALRDMPECLTVKRSIKAKLSQSINLKSNKKGLSTWKRFKYTFSIFFIKIIIGLKNFLSNFEIWHHSIKSIEGHFGSGVATYFKFLRWLFLLNIISCFLRVTKSYRKCFIETSGGIHNLYANKIFCGWDHNITSYKAACLHSSSIYRELKELLAEPDTFNDTSCLAKLYKFFIQFIVNISVMVTIVGTGILIWTLLSAHMPQKSNFISILTIPLVVTIIMSIFPVIISQLVKIENYRNKRIALFVTMIRMYAMAVIVIGTLLVYWLTFGLTDCWQTELAQEMYQLIIFDFLIFIIGSFIVEAVHYYVYSKFWKKIGAPNFDIAINTLNLIYNQILFWVALYFSPLLSVISVVKIFLTFYIKKFGLMRHCEPPLILWRAAQTQTLFLALTFLGITGALTMLGYVVTTIECNVCGPFQNYNYTWEVVIERVLDLQRDSKPWKIITSLAKPGVGAAILIAMSVTVYCFHSKAEASRQMVQILREMLVIQSRDKDFLLNEFSKVADENWLQRRIAFNESRINSIDPQKELQIQTPFKSHNTSMIFYPSSSNPHKYENIKNSTPSCSKHYVTFDYS</sequence>
<evidence type="ECO:0000256" key="5">
    <source>
        <dbReference type="ARBA" id="ARBA00023136"/>
    </source>
</evidence>
<evidence type="ECO:0000313" key="9">
    <source>
        <dbReference type="EMBL" id="KAG8040427.1"/>
    </source>
</evidence>
<feature type="transmembrane region" description="Helical" evidence="7">
    <location>
        <begin position="154"/>
        <end position="173"/>
    </location>
</feature>